<dbReference type="EMBL" id="AFBN01000012">
    <property type="protein sequence ID" value="EGF59194.1"/>
    <property type="molecule type" value="Genomic_DNA"/>
</dbReference>
<keyword evidence="7" id="KW-0808">Transferase</keyword>
<evidence type="ECO:0000313" key="13">
    <source>
        <dbReference type="Proteomes" id="UP000003416"/>
    </source>
</evidence>
<comment type="pathway">
    <text evidence="3">Cofactor biosynthesis; riboflavin biosynthesis; riboflavin from 2-hydroxy-3-oxobutyl phosphate and 5-amino-6-(D-ribitylamino)uracil: step 2/2.</text>
</comment>
<evidence type="ECO:0000256" key="6">
    <source>
        <dbReference type="ARBA" id="ARBA00022619"/>
    </source>
</evidence>
<accession>F3PPK6</accession>
<dbReference type="EC" id="2.5.1.9" evidence="4 9"/>
<gene>
    <name evidence="12" type="ORF">HMPREF9446_00659</name>
</gene>
<dbReference type="InterPro" id="IPR001783">
    <property type="entry name" value="Lumazine-bd"/>
</dbReference>
<evidence type="ECO:0000256" key="4">
    <source>
        <dbReference type="ARBA" id="ARBA00012827"/>
    </source>
</evidence>
<dbReference type="PANTHER" id="PTHR21098">
    <property type="entry name" value="RIBOFLAVIN SYNTHASE ALPHA CHAIN"/>
    <property type="match status" value="1"/>
</dbReference>
<keyword evidence="8" id="KW-0677">Repeat</keyword>
<dbReference type="AlphaFoldDB" id="F3PPK6"/>
<dbReference type="Gene3D" id="1.10.10.60">
    <property type="entry name" value="Homeodomain-like"/>
    <property type="match status" value="1"/>
</dbReference>
<dbReference type="SUPFAM" id="SSF63380">
    <property type="entry name" value="Riboflavin synthase domain-like"/>
    <property type="match status" value="2"/>
</dbReference>
<evidence type="ECO:0000256" key="7">
    <source>
        <dbReference type="ARBA" id="ARBA00022679"/>
    </source>
</evidence>
<dbReference type="Proteomes" id="UP000003416">
    <property type="component" value="Unassembled WGS sequence"/>
</dbReference>
<evidence type="ECO:0000259" key="11">
    <source>
        <dbReference type="PROSITE" id="PS51177"/>
    </source>
</evidence>
<comment type="catalytic activity">
    <reaction evidence="1">
        <text>2 6,7-dimethyl-8-(1-D-ribityl)lumazine + H(+) = 5-amino-6-(D-ribitylamino)uracil + riboflavin</text>
        <dbReference type="Rhea" id="RHEA:20772"/>
        <dbReference type="ChEBI" id="CHEBI:15378"/>
        <dbReference type="ChEBI" id="CHEBI:15934"/>
        <dbReference type="ChEBI" id="CHEBI:57986"/>
        <dbReference type="ChEBI" id="CHEBI:58201"/>
        <dbReference type="EC" id="2.5.1.9"/>
    </reaction>
</comment>
<dbReference type="FunFam" id="2.40.30.20:FF:000007">
    <property type="entry name" value="Riboflavin synthase, alpha subunit"/>
    <property type="match status" value="1"/>
</dbReference>
<dbReference type="eggNOG" id="COG0307">
    <property type="taxonomic scope" value="Bacteria"/>
</dbReference>
<feature type="repeat" description="Lumazine-binding" evidence="10">
    <location>
        <begin position="192"/>
        <end position="293"/>
    </location>
</feature>
<evidence type="ECO:0000256" key="9">
    <source>
        <dbReference type="NCBIfam" id="TIGR00187"/>
    </source>
</evidence>
<protein>
    <recommendedName>
        <fullName evidence="5 9">Riboflavin synthase</fullName>
        <ecNumber evidence="4 9">2.5.1.9</ecNumber>
    </recommendedName>
</protein>
<evidence type="ECO:0000256" key="3">
    <source>
        <dbReference type="ARBA" id="ARBA00004887"/>
    </source>
</evidence>
<dbReference type="GO" id="GO:0004746">
    <property type="term" value="F:riboflavin synthase activity"/>
    <property type="evidence" value="ECO:0007669"/>
    <property type="project" value="UniProtKB-UniRule"/>
</dbReference>
<dbReference type="NCBIfam" id="TIGR00187">
    <property type="entry name" value="ribE"/>
    <property type="match status" value="1"/>
</dbReference>
<dbReference type="PROSITE" id="PS51177">
    <property type="entry name" value="LUMAZINE_BIND"/>
    <property type="match status" value="2"/>
</dbReference>
<evidence type="ECO:0000256" key="10">
    <source>
        <dbReference type="PROSITE-ProRule" id="PRU00524"/>
    </source>
</evidence>
<evidence type="ECO:0000256" key="8">
    <source>
        <dbReference type="ARBA" id="ARBA00022737"/>
    </source>
</evidence>
<dbReference type="GO" id="GO:0009231">
    <property type="term" value="P:riboflavin biosynthetic process"/>
    <property type="evidence" value="ECO:0007669"/>
    <property type="project" value="UniProtKB-KW"/>
</dbReference>
<feature type="repeat" description="Lumazine-binding" evidence="10">
    <location>
        <begin position="97"/>
        <end position="191"/>
    </location>
</feature>
<reference evidence="12 13" key="1">
    <citation type="submission" date="2011-02" db="EMBL/GenBank/DDBJ databases">
        <authorList>
            <person name="Weinstock G."/>
            <person name="Sodergren E."/>
            <person name="Clifton S."/>
            <person name="Fulton L."/>
            <person name="Fulton B."/>
            <person name="Courtney L."/>
            <person name="Fronick C."/>
            <person name="Harrison M."/>
            <person name="Strong C."/>
            <person name="Farmer C."/>
            <person name="Delahaunty K."/>
            <person name="Markovic C."/>
            <person name="Hall O."/>
            <person name="Minx P."/>
            <person name="Tomlinson C."/>
            <person name="Mitreva M."/>
            <person name="Hou S."/>
            <person name="Chen J."/>
            <person name="Wollam A."/>
            <person name="Pepin K.H."/>
            <person name="Johnson M."/>
            <person name="Bhonagiri V."/>
            <person name="Zhang X."/>
            <person name="Suruliraj S."/>
            <person name="Warren W."/>
            <person name="Chinwalla A."/>
            <person name="Mardis E.R."/>
            <person name="Wilson R.K."/>
        </authorList>
    </citation>
    <scope>NUCLEOTIDE SEQUENCE [LARGE SCALE GENOMIC DNA]</scope>
    <source>
        <strain evidence="12 13">YIT 12057</strain>
    </source>
</reference>
<dbReference type="Pfam" id="PF00677">
    <property type="entry name" value="Lum_binding"/>
    <property type="match status" value="2"/>
</dbReference>
<evidence type="ECO:0000256" key="5">
    <source>
        <dbReference type="ARBA" id="ARBA00013950"/>
    </source>
</evidence>
<keyword evidence="6" id="KW-0686">Riboflavin biosynthesis</keyword>
<evidence type="ECO:0000256" key="2">
    <source>
        <dbReference type="ARBA" id="ARBA00002803"/>
    </source>
</evidence>
<organism evidence="12 13">
    <name type="scientific">Bacteroides fluxus YIT 12057</name>
    <dbReference type="NCBI Taxonomy" id="763034"/>
    <lineage>
        <taxon>Bacteria</taxon>
        <taxon>Pseudomonadati</taxon>
        <taxon>Bacteroidota</taxon>
        <taxon>Bacteroidia</taxon>
        <taxon>Bacteroidales</taxon>
        <taxon>Bacteroidaceae</taxon>
        <taxon>Bacteroides</taxon>
    </lineage>
</organism>
<dbReference type="InterPro" id="IPR023366">
    <property type="entry name" value="ATP_synth_asu-like_sf"/>
</dbReference>
<comment type="caution">
    <text evidence="12">The sequence shown here is derived from an EMBL/GenBank/DDBJ whole genome shotgun (WGS) entry which is preliminary data.</text>
</comment>
<dbReference type="InterPro" id="IPR017938">
    <property type="entry name" value="Riboflavin_synthase-like_b-brl"/>
</dbReference>
<sequence length="301" mass="33835">MPRYPGYSILIPPEDGNSDASGIEEKVKVEDPFLTAVMKIIEENMCEADFNVKKLASELNMSRPTFSFYFKPHGIIRTFSYLCLPKIVTRKIVKTYMFSGIVEECATLVAMVKDQENVHFTFKCSFVNELKIDQSVSHNGVCLTVVSMTDDTYTVTAMKETLERSNLGLLKVGDEVNVERSMMMNGRLDGHIVQGHVDQTAECIDIKDAEGSYYFTFRYAFDKEMAKRGYITVDKGSVTVNGVSLTVCNPTDNTFQVAIIPYTFEHTNFHTFKVGSVVNLEFDIIGKYISRLANCQASPSN</sequence>
<dbReference type="CDD" id="cd00402">
    <property type="entry name" value="Riboflavin_synthase_like"/>
    <property type="match status" value="1"/>
</dbReference>
<dbReference type="InterPro" id="IPR026017">
    <property type="entry name" value="Lumazine-bd_dom"/>
</dbReference>
<proteinExistence type="predicted"/>
<dbReference type="Gene3D" id="2.40.30.20">
    <property type="match status" value="2"/>
</dbReference>
<feature type="domain" description="Lumazine-binding" evidence="11">
    <location>
        <begin position="192"/>
        <end position="293"/>
    </location>
</feature>
<comment type="function">
    <text evidence="2">Catalyzes the dismutation of two molecules of 6,7-dimethyl-8-ribityllumazine, resulting in the formation of riboflavin and 5-amino-6-(D-ribitylamino)uracil.</text>
</comment>
<dbReference type="NCBIfam" id="NF006767">
    <property type="entry name" value="PRK09289.1"/>
    <property type="match status" value="1"/>
</dbReference>
<feature type="domain" description="Lumazine-binding" evidence="11">
    <location>
        <begin position="97"/>
        <end position="191"/>
    </location>
</feature>
<dbReference type="PANTHER" id="PTHR21098:SF12">
    <property type="entry name" value="RIBOFLAVIN SYNTHASE"/>
    <property type="match status" value="1"/>
</dbReference>
<keyword evidence="13" id="KW-1185">Reference proteome</keyword>
<evidence type="ECO:0000313" key="12">
    <source>
        <dbReference type="EMBL" id="EGF59194.1"/>
    </source>
</evidence>
<name>F3PPK6_9BACE</name>
<evidence type="ECO:0000256" key="1">
    <source>
        <dbReference type="ARBA" id="ARBA00000968"/>
    </source>
</evidence>
<dbReference type="HOGENOM" id="CLU_034388_2_0_10"/>
<dbReference type="STRING" id="763034.HMPREF9446_00659"/>